<sequence length="395" mass="40775">MAGQPGESGEINVVIPDPDNQDKVFIGRGYDYGNVSVSTDAGVTFSILQGHNNVAKTGNDAWSFATITIDFVAGLLINKHYFLPPMSMNLDGSNSTQINFPGVPTEGLPVGGITTDIPVRGLQKRAGGILGRYTADGGFIYSIAYYSGAQPPYYAAGDAPGVSSAVLINGVTLDDPEGRNLLAHPTDPCTWVVQTGGTTFSVTRNCGATWSPLPMDGFASNARVVAVAYFPDASGKILAFTEDGRRFLFSGDLSNSPPIANAGANQSACVNETVTLDGSGSTDVDGDLLTYTWAFTSKPDGSTATLSDAHAVNPTFTVDEVGTYVVSLIVNDGTVDSAPDTVSISTINMEFGIITTVAGNGEAGYSGDGGPAIEARLNGPFGMAMGADGSLMSLS</sequence>
<evidence type="ECO:0000313" key="3">
    <source>
        <dbReference type="Proteomes" id="UP000032309"/>
    </source>
</evidence>
<evidence type="ECO:0000259" key="1">
    <source>
        <dbReference type="SMART" id="SM00089"/>
    </source>
</evidence>
<accession>A0ABQ0JV08</accession>
<dbReference type="Pfam" id="PF18911">
    <property type="entry name" value="PKD_4"/>
    <property type="match status" value="1"/>
</dbReference>
<dbReference type="Gene3D" id="2.120.10.30">
    <property type="entry name" value="TolB, C-terminal domain"/>
    <property type="match status" value="1"/>
</dbReference>
<dbReference type="SMART" id="SM00089">
    <property type="entry name" value="PKD"/>
    <property type="match status" value="1"/>
</dbReference>
<proteinExistence type="predicted"/>
<dbReference type="InterPro" id="IPR022409">
    <property type="entry name" value="PKD/Chitinase_dom"/>
</dbReference>
<organism evidence="2 3">
    <name type="scientific">Candidatus Brocadia sinica JPN1</name>
    <dbReference type="NCBI Taxonomy" id="1197129"/>
    <lineage>
        <taxon>Bacteria</taxon>
        <taxon>Pseudomonadati</taxon>
        <taxon>Planctomycetota</taxon>
        <taxon>Candidatus Brocadiia</taxon>
        <taxon>Candidatus Brocadiales</taxon>
        <taxon>Candidatus Brocadiaceae</taxon>
        <taxon>Candidatus Brocadia</taxon>
    </lineage>
</organism>
<feature type="domain" description="PKD/Chitinase" evidence="1">
    <location>
        <begin position="261"/>
        <end position="347"/>
    </location>
</feature>
<dbReference type="EMBL" id="BAFN01000001">
    <property type="protein sequence ID" value="GAN32558.1"/>
    <property type="molecule type" value="Genomic_DNA"/>
</dbReference>
<name>A0ABQ0JV08_9BACT</name>
<dbReference type="Proteomes" id="UP000032309">
    <property type="component" value="Unassembled WGS sequence"/>
</dbReference>
<comment type="caution">
    <text evidence="2">The sequence shown here is derived from an EMBL/GenBank/DDBJ whole genome shotgun (WGS) entry which is preliminary data.</text>
</comment>
<evidence type="ECO:0000313" key="2">
    <source>
        <dbReference type="EMBL" id="GAN32558.1"/>
    </source>
</evidence>
<dbReference type="InterPro" id="IPR000601">
    <property type="entry name" value="PKD_dom"/>
</dbReference>
<dbReference type="InterPro" id="IPR035986">
    <property type="entry name" value="PKD_dom_sf"/>
</dbReference>
<dbReference type="RefSeq" id="WP_052562704.1">
    <property type="nucleotide sequence ID" value="NZ_BAFN01000001.1"/>
</dbReference>
<dbReference type="InterPro" id="IPR011042">
    <property type="entry name" value="6-blade_b-propeller_TolB-like"/>
</dbReference>
<dbReference type="InterPro" id="IPR013783">
    <property type="entry name" value="Ig-like_fold"/>
</dbReference>
<dbReference type="Gene3D" id="2.60.40.10">
    <property type="entry name" value="Immunoglobulins"/>
    <property type="match status" value="1"/>
</dbReference>
<protein>
    <recommendedName>
        <fullName evidence="1">PKD/Chitinase domain-containing protein</fullName>
    </recommendedName>
</protein>
<dbReference type="SUPFAM" id="SSF49299">
    <property type="entry name" value="PKD domain"/>
    <property type="match status" value="1"/>
</dbReference>
<dbReference type="CDD" id="cd00146">
    <property type="entry name" value="PKD"/>
    <property type="match status" value="1"/>
</dbReference>
<reference evidence="3" key="1">
    <citation type="journal article" date="2015" name="Genome Announc.">
        <title>Draft Genome Sequence of an Anaerobic Ammonium-Oxidizing Bacterium, "Candidatus Brocadia sinica".</title>
        <authorList>
            <person name="Oshiki M."/>
            <person name="Shinyako-Hata K."/>
            <person name="Satoh H."/>
            <person name="Okabe S."/>
        </authorList>
    </citation>
    <scope>NUCLEOTIDE SEQUENCE [LARGE SCALE GENOMIC DNA]</scope>
    <source>
        <strain evidence="3">JPN1</strain>
    </source>
</reference>
<keyword evidence="3" id="KW-1185">Reference proteome</keyword>
<gene>
    <name evidence="2" type="ORF">BROSI_A1073</name>
</gene>